<evidence type="ECO:0000256" key="8">
    <source>
        <dbReference type="ARBA" id="ARBA00023128"/>
    </source>
</evidence>
<evidence type="ECO:0000256" key="2">
    <source>
        <dbReference type="ARBA" id="ARBA00010917"/>
    </source>
</evidence>
<comment type="caution">
    <text evidence="11">The sequence shown here is derived from an EMBL/GenBank/DDBJ whole genome shotgun (WGS) entry which is preliminary data.</text>
</comment>
<keyword evidence="6" id="KW-0653">Protein transport</keyword>
<evidence type="ECO:0000256" key="9">
    <source>
        <dbReference type="ARBA" id="ARBA00023136"/>
    </source>
</evidence>
<comment type="subcellular location">
    <subcellularLocation>
        <location evidence="1">Mitochondrion outer membrane</location>
        <topology evidence="1">Single-pass membrane protein</topology>
    </subcellularLocation>
</comment>
<keyword evidence="4" id="KW-0812">Transmembrane</keyword>
<proteinExistence type="inferred from homology"/>
<evidence type="ECO:0000256" key="4">
    <source>
        <dbReference type="ARBA" id="ARBA00022692"/>
    </source>
</evidence>
<dbReference type="Proteomes" id="UP001280581">
    <property type="component" value="Unassembled WGS sequence"/>
</dbReference>
<dbReference type="InterPro" id="IPR012621">
    <property type="entry name" value="Tom7"/>
</dbReference>
<feature type="compositionally biased region" description="Low complexity" evidence="10">
    <location>
        <begin position="346"/>
        <end position="358"/>
    </location>
</feature>
<dbReference type="GO" id="GO:0030150">
    <property type="term" value="P:protein import into mitochondrial matrix"/>
    <property type="evidence" value="ECO:0007669"/>
    <property type="project" value="InterPro"/>
</dbReference>
<keyword evidence="5" id="KW-1000">Mitochondrion outer membrane</keyword>
<keyword evidence="7" id="KW-1133">Transmembrane helix</keyword>
<name>A0AAN6LQM0_9PLEO</name>
<dbReference type="EMBL" id="WVTA01000014">
    <property type="protein sequence ID" value="KAK3202472.1"/>
    <property type="molecule type" value="Genomic_DNA"/>
</dbReference>
<dbReference type="Pfam" id="PF08038">
    <property type="entry name" value="Tom7"/>
    <property type="match status" value="1"/>
</dbReference>
<dbReference type="GO" id="GO:0005742">
    <property type="term" value="C:mitochondrial outer membrane translocase complex"/>
    <property type="evidence" value="ECO:0007669"/>
    <property type="project" value="InterPro"/>
</dbReference>
<evidence type="ECO:0000256" key="10">
    <source>
        <dbReference type="SAM" id="MobiDB-lite"/>
    </source>
</evidence>
<feature type="compositionally biased region" description="Pro residues" evidence="10">
    <location>
        <begin position="432"/>
        <end position="444"/>
    </location>
</feature>
<keyword evidence="12" id="KW-1185">Reference proteome</keyword>
<feature type="region of interest" description="Disordered" evidence="10">
    <location>
        <begin position="408"/>
        <end position="458"/>
    </location>
</feature>
<feature type="compositionally biased region" description="Basic and acidic residues" evidence="10">
    <location>
        <begin position="415"/>
        <end position="424"/>
    </location>
</feature>
<sequence>MFQLSDESKERITRIIDVSRVAIHYGYLPLILYLGYSHSEPKPSLIRPIEPTQHPQSPRRATPVVLALDPLVTYTGTAVHAAPATRMTVPSIGDILILSQTAWKVGRAFAAGRAHAPVEFHHVEVEINALAKALKLLAEALFAESDNSLLKQADATTQHGLATIINSCSRAVHDLESLLDQYQVVKKTRNSGGFAVERSWSDMVLAQYKTMMWTPDGGNIQNLRYLLQMHSNTINLTKRAVQSKSIAQLEGVVNPIAEQVDSIQHRTRTLSQQLEEANRIVKDIAQRSHFPPTPSTMAGSPDPQPMQPSHTPPEHYSAADFFPQRSNSRTHRPHSPPPSYGSPDFSASSSPPNTVSSPQVARKRVSEFSIGPGSRYSTSIASSDEDSSHDSQTPLRYAYMSRKPSTKGLSFAKSVAERESRSRPDSGVLSPMLPPPAMTLPPLPDAHAGPGASDAASLMSGLSLGHQSQSTNAEIKKMHRSSITLVQKEQFEKQAFRNAAILCDVRGTTVEFAQKVSTDEDSHDVEMVEACQNCRIAVVRKREAMADAHHDIRVMTSIWVFSDDNTVRLELKMDDGEMYVPYSSYFSPEKVSVTVPCELKFHDVKYGQRVQRSVKTNWINYIFESAHSAALFQNDLMNRTLLSTFRTTRTLRLHSGLSSPFTYASQMCGMENLRIWEDADTLAVIALIHFSPQFRTGYLAFYLNSANAPVKLHDIDARKRITHKPDAYLLTPHLPIPAPIHNT</sequence>
<evidence type="ECO:0000256" key="6">
    <source>
        <dbReference type="ARBA" id="ARBA00022927"/>
    </source>
</evidence>
<keyword evidence="8" id="KW-0496">Mitochondrion</keyword>
<evidence type="ECO:0000313" key="12">
    <source>
        <dbReference type="Proteomes" id="UP001280581"/>
    </source>
</evidence>
<evidence type="ECO:0000313" key="11">
    <source>
        <dbReference type="EMBL" id="KAK3202472.1"/>
    </source>
</evidence>
<protein>
    <recommendedName>
        <fullName evidence="13">Fungal N-terminal domain-containing protein</fullName>
    </recommendedName>
</protein>
<evidence type="ECO:0008006" key="13">
    <source>
        <dbReference type="Google" id="ProtNLM"/>
    </source>
</evidence>
<evidence type="ECO:0000256" key="7">
    <source>
        <dbReference type="ARBA" id="ARBA00022989"/>
    </source>
</evidence>
<evidence type="ECO:0000256" key="5">
    <source>
        <dbReference type="ARBA" id="ARBA00022787"/>
    </source>
</evidence>
<organism evidence="11 12">
    <name type="scientific">Pseudopithomyces chartarum</name>
    <dbReference type="NCBI Taxonomy" id="1892770"/>
    <lineage>
        <taxon>Eukaryota</taxon>
        <taxon>Fungi</taxon>
        <taxon>Dikarya</taxon>
        <taxon>Ascomycota</taxon>
        <taxon>Pezizomycotina</taxon>
        <taxon>Dothideomycetes</taxon>
        <taxon>Pleosporomycetidae</taxon>
        <taxon>Pleosporales</taxon>
        <taxon>Massarineae</taxon>
        <taxon>Didymosphaeriaceae</taxon>
        <taxon>Pseudopithomyces</taxon>
    </lineage>
</organism>
<evidence type="ECO:0000256" key="3">
    <source>
        <dbReference type="ARBA" id="ARBA00022448"/>
    </source>
</evidence>
<feature type="region of interest" description="Disordered" evidence="10">
    <location>
        <begin position="285"/>
        <end position="392"/>
    </location>
</feature>
<dbReference type="PANTHER" id="PTHR34944:SF2">
    <property type="entry name" value="MITOCHONDRIAL IMPORT RECEPTOR SUBUNIT TOM7"/>
    <property type="match status" value="1"/>
</dbReference>
<accession>A0AAN6LQM0</accession>
<dbReference type="PANTHER" id="PTHR34944">
    <property type="entry name" value="MITOCHONDRIAL IMPORT RECEPTOR SUBUNIT TOM7"/>
    <property type="match status" value="1"/>
</dbReference>
<dbReference type="GO" id="GO:0045040">
    <property type="term" value="P:protein insertion into mitochondrial outer membrane"/>
    <property type="evidence" value="ECO:0007669"/>
    <property type="project" value="TreeGrafter"/>
</dbReference>
<comment type="similarity">
    <text evidence="2">Belongs to the Tom7 family.</text>
</comment>
<keyword evidence="3" id="KW-0813">Transport</keyword>
<keyword evidence="9" id="KW-0472">Membrane</keyword>
<dbReference type="AlphaFoldDB" id="A0AAN6LQM0"/>
<evidence type="ECO:0000256" key="1">
    <source>
        <dbReference type="ARBA" id="ARBA00004572"/>
    </source>
</evidence>
<gene>
    <name evidence="11" type="ORF">GRF29_161g1306413</name>
</gene>
<reference evidence="11 12" key="1">
    <citation type="submission" date="2021-02" db="EMBL/GenBank/DDBJ databases">
        <title>Genome assembly of Pseudopithomyces chartarum.</title>
        <authorList>
            <person name="Jauregui R."/>
            <person name="Singh J."/>
            <person name="Voisey C."/>
        </authorList>
    </citation>
    <scope>NUCLEOTIDE SEQUENCE [LARGE SCALE GENOMIC DNA]</scope>
    <source>
        <strain evidence="11 12">AGR01</strain>
    </source>
</reference>